<evidence type="ECO:0000313" key="4">
    <source>
        <dbReference type="Proteomes" id="UP000770785"/>
    </source>
</evidence>
<dbReference type="InterPro" id="IPR016167">
    <property type="entry name" value="FAD-bd_PCMH_sub1"/>
</dbReference>
<dbReference type="Gene3D" id="3.30.43.10">
    <property type="entry name" value="Uridine Diphospho-n-acetylenolpyruvylglucosamine Reductase, domain 2"/>
    <property type="match status" value="1"/>
</dbReference>
<name>A0ABX0XGT5_9BACT</name>
<evidence type="ECO:0000313" key="3">
    <source>
        <dbReference type="EMBL" id="NJC28355.1"/>
    </source>
</evidence>
<dbReference type="RefSeq" id="WP_168040279.1">
    <property type="nucleotide sequence ID" value="NZ_JAATJH010000011.1"/>
</dbReference>
<dbReference type="EMBL" id="JAATJH010000011">
    <property type="protein sequence ID" value="NJC28355.1"/>
    <property type="molecule type" value="Genomic_DNA"/>
</dbReference>
<dbReference type="Pfam" id="PF03450">
    <property type="entry name" value="CO_deh_flav_C"/>
    <property type="match status" value="1"/>
</dbReference>
<protein>
    <submittedName>
        <fullName evidence="3">Xanthine dehydrogenase YagS FAD-binding subunit</fullName>
        <ecNumber evidence="3">1.17.1.4</ecNumber>
    </submittedName>
</protein>
<dbReference type="EC" id="1.17.1.4" evidence="3"/>
<evidence type="ECO:0000256" key="1">
    <source>
        <dbReference type="ARBA" id="ARBA00022827"/>
    </source>
</evidence>
<reference evidence="3 4" key="1">
    <citation type="submission" date="2020-03" db="EMBL/GenBank/DDBJ databases">
        <title>Genomic Encyclopedia of Type Strains, Phase IV (KMG-IV): sequencing the most valuable type-strain genomes for metagenomic binning, comparative biology and taxonomic classification.</title>
        <authorList>
            <person name="Goeker M."/>
        </authorList>
    </citation>
    <scope>NUCLEOTIDE SEQUENCE [LARGE SCALE GENOMIC DNA]</scope>
    <source>
        <strain evidence="3 4">DSM 105096</strain>
    </source>
</reference>
<sequence length="338" mass="36471">MNNFHYTKASSVDEAVLAGKGAENYFIAGGTNLLDLWKYDLTHPQKMVDVNGIEELKTITELPNGGLRLGALVTNNTTAYHPLVEARYPLLSRTILAGATAQIRNSATNGGNLLQRTRCYYFYDPASPCNKRNPGSGCPAVEGQNRLHAILGFSDKCIATFPSDMCVALAALEAVVRVTGPNGSREIAFADFHRLPGDRPELDNTLGQDELITAIDLPPRGYAEHHNYLKLRDRNSYAFALVSVATGYELEAGMIANARIALGGVAHIPWRVEAAETYLEGKAPTEASFAGAADLILAGAQGFEHNAFKIELARRTIVRSGMMALDPSCQRPGAPPSL</sequence>
<dbReference type="PANTHER" id="PTHR42659">
    <property type="entry name" value="XANTHINE DEHYDROGENASE SUBUNIT C-RELATED"/>
    <property type="match status" value="1"/>
</dbReference>
<dbReference type="Pfam" id="PF00941">
    <property type="entry name" value="FAD_binding_5"/>
    <property type="match status" value="1"/>
</dbReference>
<dbReference type="GO" id="GO:0004854">
    <property type="term" value="F:xanthine dehydrogenase activity"/>
    <property type="evidence" value="ECO:0007669"/>
    <property type="project" value="UniProtKB-EC"/>
</dbReference>
<dbReference type="InterPro" id="IPR005107">
    <property type="entry name" value="CO_DH_flav_C"/>
</dbReference>
<dbReference type="InterPro" id="IPR036683">
    <property type="entry name" value="CO_DH_flav_C_dom_sf"/>
</dbReference>
<organism evidence="3 4">
    <name type="scientific">Neolewinella antarctica</name>
    <dbReference type="NCBI Taxonomy" id="442734"/>
    <lineage>
        <taxon>Bacteria</taxon>
        <taxon>Pseudomonadati</taxon>
        <taxon>Bacteroidota</taxon>
        <taxon>Saprospiria</taxon>
        <taxon>Saprospirales</taxon>
        <taxon>Lewinellaceae</taxon>
        <taxon>Neolewinella</taxon>
    </lineage>
</organism>
<dbReference type="InterPro" id="IPR051312">
    <property type="entry name" value="Diverse_Substr_Oxidored"/>
</dbReference>
<keyword evidence="4" id="KW-1185">Reference proteome</keyword>
<dbReference type="PANTHER" id="PTHR42659:SF1">
    <property type="entry name" value="OXIDOREDUCTASE"/>
    <property type="match status" value="1"/>
</dbReference>
<dbReference type="SUPFAM" id="SSF55447">
    <property type="entry name" value="CO dehydrogenase flavoprotein C-terminal domain-like"/>
    <property type="match status" value="1"/>
</dbReference>
<keyword evidence="1" id="KW-0285">Flavoprotein</keyword>
<keyword evidence="3" id="KW-0560">Oxidoreductase</keyword>
<dbReference type="InterPro" id="IPR036318">
    <property type="entry name" value="FAD-bd_PCMH-like_sf"/>
</dbReference>
<dbReference type="SUPFAM" id="SSF56176">
    <property type="entry name" value="FAD-binding/transporter-associated domain-like"/>
    <property type="match status" value="1"/>
</dbReference>
<gene>
    <name evidence="3" type="ORF">GGR27_003878</name>
</gene>
<comment type="caution">
    <text evidence="3">The sequence shown here is derived from an EMBL/GenBank/DDBJ whole genome shotgun (WGS) entry which is preliminary data.</text>
</comment>
<keyword evidence="1" id="KW-0274">FAD</keyword>
<dbReference type="InterPro" id="IPR002346">
    <property type="entry name" value="Mopterin_DH_FAD-bd"/>
</dbReference>
<dbReference type="SMART" id="SM01092">
    <property type="entry name" value="CO_deh_flav_C"/>
    <property type="match status" value="1"/>
</dbReference>
<dbReference type="Proteomes" id="UP000770785">
    <property type="component" value="Unassembled WGS sequence"/>
</dbReference>
<dbReference type="InterPro" id="IPR016169">
    <property type="entry name" value="FAD-bd_PCMH_sub2"/>
</dbReference>
<dbReference type="InterPro" id="IPR016166">
    <property type="entry name" value="FAD-bd_PCMH"/>
</dbReference>
<dbReference type="Gene3D" id="3.30.465.10">
    <property type="match status" value="1"/>
</dbReference>
<evidence type="ECO:0000259" key="2">
    <source>
        <dbReference type="PROSITE" id="PS51387"/>
    </source>
</evidence>
<proteinExistence type="predicted"/>
<dbReference type="Gene3D" id="3.30.390.50">
    <property type="entry name" value="CO dehydrogenase flavoprotein, C-terminal domain"/>
    <property type="match status" value="1"/>
</dbReference>
<accession>A0ABX0XGT5</accession>
<dbReference type="PROSITE" id="PS51387">
    <property type="entry name" value="FAD_PCMH"/>
    <property type="match status" value="1"/>
</dbReference>
<feature type="domain" description="FAD-binding PCMH-type" evidence="2">
    <location>
        <begin position="1"/>
        <end position="222"/>
    </location>
</feature>